<organism evidence="11 12">
    <name type="scientific">Candidatus Synechococcus calcipolaris G9</name>
    <dbReference type="NCBI Taxonomy" id="1497997"/>
    <lineage>
        <taxon>Bacteria</taxon>
        <taxon>Bacillati</taxon>
        <taxon>Cyanobacteriota</taxon>
        <taxon>Cyanophyceae</taxon>
        <taxon>Synechococcales</taxon>
        <taxon>Synechococcaceae</taxon>
        <taxon>Synechococcus</taxon>
    </lineage>
</organism>
<evidence type="ECO:0000256" key="3">
    <source>
        <dbReference type="ARBA" id="ARBA00022759"/>
    </source>
</evidence>
<dbReference type="GO" id="GO:0004519">
    <property type="term" value="F:endonuclease activity"/>
    <property type="evidence" value="ECO:0007669"/>
    <property type="project" value="UniProtKB-KW"/>
</dbReference>
<evidence type="ECO:0000256" key="6">
    <source>
        <dbReference type="ARBA" id="ARBA00023118"/>
    </source>
</evidence>
<evidence type="ECO:0000256" key="1">
    <source>
        <dbReference type="ARBA" id="ARBA00022722"/>
    </source>
</evidence>
<dbReference type="InterPro" id="IPR002729">
    <property type="entry name" value="CRISPR-assoc_Cas1"/>
</dbReference>
<keyword evidence="3 10" id="KW-0255">Endonuclease</keyword>
<dbReference type="CDD" id="cd09634">
    <property type="entry name" value="Cas1_I-II-III"/>
    <property type="match status" value="1"/>
</dbReference>
<evidence type="ECO:0000256" key="8">
    <source>
        <dbReference type="ARBA" id="ARBA00023211"/>
    </source>
</evidence>
<dbReference type="EMBL" id="JAKKUT010000002">
    <property type="protein sequence ID" value="MDG2991063.1"/>
    <property type="molecule type" value="Genomic_DNA"/>
</dbReference>
<dbReference type="NCBIfam" id="TIGR00287">
    <property type="entry name" value="cas1"/>
    <property type="match status" value="1"/>
</dbReference>
<keyword evidence="5 10" id="KW-0460">Magnesium</keyword>
<feature type="binding site" evidence="10">
    <location>
        <position position="223"/>
    </location>
    <ligand>
        <name>Mn(2+)</name>
        <dbReference type="ChEBI" id="CHEBI:29035"/>
    </ligand>
</feature>
<dbReference type="InterPro" id="IPR042206">
    <property type="entry name" value="CRISPR-assoc_Cas1_C"/>
</dbReference>
<evidence type="ECO:0000256" key="4">
    <source>
        <dbReference type="ARBA" id="ARBA00022801"/>
    </source>
</evidence>
<comment type="function">
    <text evidence="10">CRISPR (clustered regularly interspaced short palindromic repeat), is an adaptive immune system that provides protection against mobile genetic elements (viruses, transposable elements and conjugative plasmids). CRISPR clusters contain spacers, sequences complementary to antecedent mobile elements, and target invading nucleic acids. CRISPR clusters are transcribed and processed into CRISPR RNA (crRNA). Acts as a dsDNA endonuclease. Involved in the integration of spacer DNA into the CRISPR cassette.</text>
</comment>
<dbReference type="Gene3D" id="3.100.10.20">
    <property type="entry name" value="CRISPR-associated endonuclease Cas1, N-terminal domain"/>
    <property type="match status" value="1"/>
</dbReference>
<proteinExistence type="inferred from homology"/>
<comment type="similarity">
    <text evidence="10">Belongs to the CRISPR-associated endonuclease Cas1 family.</text>
</comment>
<evidence type="ECO:0000313" key="12">
    <source>
        <dbReference type="Proteomes" id="UP001154265"/>
    </source>
</evidence>
<evidence type="ECO:0000313" key="11">
    <source>
        <dbReference type="EMBL" id="MDG2991063.1"/>
    </source>
</evidence>
<keyword evidence="4 10" id="KW-0378">Hydrolase</keyword>
<keyword evidence="12" id="KW-1185">Reference proteome</keyword>
<evidence type="ECO:0000256" key="9">
    <source>
        <dbReference type="ARBA" id="ARBA00038592"/>
    </source>
</evidence>
<comment type="caution">
    <text evidence="11">The sequence shown here is derived from an EMBL/GenBank/DDBJ whole genome shotgun (WGS) entry which is preliminary data.</text>
</comment>
<gene>
    <name evidence="10 11" type="primary">cas1</name>
    <name evidence="11" type="ORF">L3556_09015</name>
</gene>
<dbReference type="Proteomes" id="UP001154265">
    <property type="component" value="Unassembled WGS sequence"/>
</dbReference>
<dbReference type="HAMAP" id="MF_01470">
    <property type="entry name" value="Cas1"/>
    <property type="match status" value="1"/>
</dbReference>
<feature type="binding site" evidence="10">
    <location>
        <position position="238"/>
    </location>
    <ligand>
        <name>Mn(2+)</name>
        <dbReference type="ChEBI" id="CHEBI:29035"/>
    </ligand>
</feature>
<protein>
    <recommendedName>
        <fullName evidence="10">CRISPR-associated endonuclease Cas1</fullName>
        <ecNumber evidence="10">3.1.-.-</ecNumber>
    </recommendedName>
</protein>
<keyword evidence="7 10" id="KW-0238">DNA-binding</keyword>
<dbReference type="RefSeq" id="WP_277866943.1">
    <property type="nucleotide sequence ID" value="NZ_JAKKUT010000002.1"/>
</dbReference>
<keyword evidence="1 10" id="KW-0540">Nuclease</keyword>
<dbReference type="InterPro" id="IPR050646">
    <property type="entry name" value="Cas1"/>
</dbReference>
<dbReference type="PANTHER" id="PTHR34353:SF2">
    <property type="entry name" value="CRISPR-ASSOCIATED ENDONUCLEASE CAS1 1"/>
    <property type="match status" value="1"/>
</dbReference>
<evidence type="ECO:0000256" key="2">
    <source>
        <dbReference type="ARBA" id="ARBA00022723"/>
    </source>
</evidence>
<reference evidence="11" key="2">
    <citation type="submission" date="2022-01" db="EMBL/GenBank/DDBJ databases">
        <authorList>
            <person name="Zivanovic Y."/>
            <person name="Moreira D."/>
            <person name="Lopez-Garcia P."/>
        </authorList>
    </citation>
    <scope>NUCLEOTIDE SEQUENCE</scope>
    <source>
        <strain evidence="11">G9</strain>
    </source>
</reference>
<comment type="cofactor">
    <cofactor evidence="10">
        <name>Mg(2+)</name>
        <dbReference type="ChEBI" id="CHEBI:18420"/>
    </cofactor>
    <cofactor evidence="10">
        <name>Mn(2+)</name>
        <dbReference type="ChEBI" id="CHEBI:29035"/>
    </cofactor>
</comment>
<evidence type="ECO:0000256" key="10">
    <source>
        <dbReference type="HAMAP-Rule" id="MF_01470"/>
    </source>
</evidence>
<dbReference type="Gene3D" id="1.20.120.920">
    <property type="entry name" value="CRISPR-associated endonuclease Cas1, C-terminal domain"/>
    <property type="match status" value="1"/>
</dbReference>
<sequence length="263" mass="29755">MTTTLYLNRQGCSVSLKQEKIIVKYKGDICQECQLQLIDLILVFGSVQLTTQVIRACLKRGVTISYLSQSGYCYGRLLPISKRKNSLQTYQNRLTDTQKLTVARQLIHAKLHNSRVILMRQYRRRPQPTIQNAIDHLHLATQRSLNAQDLSELTGIEGAAAHRYFEALGACFQHPDLTFGGRSRRPPGNEINALLSFGYQILWNHLFGLLDTCGFDAHQGCLHQNHHGHPALVSDILEPFRAPIIKKTICEFIPSLAIPNPIF</sequence>
<name>A0ABT6EZW3_9SYNE</name>
<reference evidence="11" key="1">
    <citation type="journal article" date="2022" name="Genome Biol. Evol.">
        <title>A New Gene Family Diagnostic for Intracellular Biomineralization of Amorphous Ca Carbonates by Cyanobacteria.</title>
        <authorList>
            <person name="Benzerara K."/>
            <person name="Duprat E."/>
            <person name="Bitard-Feildel T."/>
            <person name="Caumes G."/>
            <person name="Cassier-Chauvat C."/>
            <person name="Chauvat F."/>
            <person name="Dezi M."/>
            <person name="Diop S.I."/>
            <person name="Gaschignard G."/>
            <person name="Gorgen S."/>
            <person name="Gugger M."/>
            <person name="Lopez-Garcia P."/>
            <person name="Millet M."/>
            <person name="Skouri-Panet F."/>
            <person name="Moreira D."/>
            <person name="Callebaut I."/>
        </authorList>
    </citation>
    <scope>NUCLEOTIDE SEQUENCE</scope>
    <source>
        <strain evidence="11">G9</strain>
    </source>
</reference>
<feature type="binding site" evidence="10">
    <location>
        <position position="157"/>
    </location>
    <ligand>
        <name>Mn(2+)</name>
        <dbReference type="ChEBI" id="CHEBI:29035"/>
    </ligand>
</feature>
<keyword evidence="6 10" id="KW-0051">Antiviral defense</keyword>
<keyword evidence="2 10" id="KW-0479">Metal-binding</keyword>
<keyword evidence="8 10" id="KW-0464">Manganese</keyword>
<dbReference type="Pfam" id="PF01867">
    <property type="entry name" value="Cas_Cas1"/>
    <property type="match status" value="1"/>
</dbReference>
<dbReference type="InterPro" id="IPR042211">
    <property type="entry name" value="CRISPR-assoc_Cas1_N"/>
</dbReference>
<comment type="subunit">
    <text evidence="9 10">Homodimer, forms a heterotetramer with a Cas2 homodimer.</text>
</comment>
<evidence type="ECO:0000256" key="5">
    <source>
        <dbReference type="ARBA" id="ARBA00022842"/>
    </source>
</evidence>
<evidence type="ECO:0000256" key="7">
    <source>
        <dbReference type="ARBA" id="ARBA00023125"/>
    </source>
</evidence>
<dbReference type="EC" id="3.1.-.-" evidence="10"/>
<accession>A0ABT6EZW3</accession>
<dbReference type="PANTHER" id="PTHR34353">
    <property type="entry name" value="CRISPR-ASSOCIATED ENDONUCLEASE CAS1 1"/>
    <property type="match status" value="1"/>
</dbReference>